<dbReference type="HOGENOM" id="CLU_159205_3_3_3"/>
<dbReference type="PANTHER" id="PTHR37424:SF1">
    <property type="entry name" value="BACTERIOFERRITIN-ASSOCIATED FERREDOXIN"/>
    <property type="match status" value="1"/>
</dbReference>
<protein>
    <recommendedName>
        <fullName evidence="7">Bacterioferritin-associated ferredoxin</fullName>
    </recommendedName>
</protein>
<dbReference type="BioCyc" id="CSTA292563:G1353-1979-MONOMER"/>
<evidence type="ECO:0000256" key="5">
    <source>
        <dbReference type="ARBA" id="ARBA00023004"/>
    </source>
</evidence>
<keyword evidence="11" id="KW-1185">Reference proteome</keyword>
<dbReference type="Gene3D" id="1.10.10.1100">
    <property type="entry name" value="BFD-like [2Fe-2S]-binding domain"/>
    <property type="match status" value="1"/>
</dbReference>
<dbReference type="InterPro" id="IPR041854">
    <property type="entry name" value="BFD-like_2Fe2S-bd_dom_sf"/>
</dbReference>
<keyword evidence="4" id="KW-0249">Electron transport</keyword>
<gene>
    <name evidence="10" type="ordered locus">Cyast_1972</name>
</gene>
<keyword evidence="3" id="KW-0479">Metal-binding</keyword>
<dbReference type="GO" id="GO:0046872">
    <property type="term" value="F:metal ion binding"/>
    <property type="evidence" value="ECO:0007669"/>
    <property type="project" value="UniProtKB-KW"/>
</dbReference>
<evidence type="ECO:0000256" key="7">
    <source>
        <dbReference type="ARBA" id="ARBA00039386"/>
    </source>
</evidence>
<dbReference type="AlphaFoldDB" id="K9YND6"/>
<dbReference type="KEGG" id="csn:Cyast_1972"/>
<dbReference type="STRING" id="292563.Cyast_1972"/>
<reference evidence="11" key="1">
    <citation type="journal article" date="2013" name="Proc. Natl. Acad. Sci. U.S.A.">
        <title>Improving the coverage of the cyanobacterial phylum using diversity-driven genome sequencing.</title>
        <authorList>
            <person name="Shih P.M."/>
            <person name="Wu D."/>
            <person name="Latifi A."/>
            <person name="Axen S.D."/>
            <person name="Fewer D.P."/>
            <person name="Talla E."/>
            <person name="Calteau A."/>
            <person name="Cai F."/>
            <person name="Tandeau de Marsac N."/>
            <person name="Rippka R."/>
            <person name="Herdman M."/>
            <person name="Sivonen K."/>
            <person name="Coursin T."/>
            <person name="Laurent T."/>
            <person name="Goodwin L."/>
            <person name="Nolan M."/>
            <person name="Davenport K.W."/>
            <person name="Han C.S."/>
            <person name="Rubin E.M."/>
            <person name="Eisen J.A."/>
            <person name="Woyke T."/>
            <person name="Gugger M."/>
            <person name="Kerfeld C.A."/>
        </authorList>
    </citation>
    <scope>NUCLEOTIDE SEQUENCE [LARGE SCALE GENOMIC DNA]</scope>
    <source>
        <strain evidence="11">ATCC 29140 / PCC 7202</strain>
    </source>
</reference>
<dbReference type="eggNOG" id="COG2906">
    <property type="taxonomic scope" value="Bacteria"/>
</dbReference>
<evidence type="ECO:0000256" key="3">
    <source>
        <dbReference type="ARBA" id="ARBA00022723"/>
    </source>
</evidence>
<proteinExistence type="inferred from homology"/>
<evidence type="ECO:0000256" key="2">
    <source>
        <dbReference type="ARBA" id="ARBA00022714"/>
    </source>
</evidence>
<keyword evidence="6" id="KW-0411">Iron-sulfur</keyword>
<keyword evidence="1" id="KW-0813">Transport</keyword>
<keyword evidence="2" id="KW-0001">2Fe-2S</keyword>
<dbReference type="InterPro" id="IPR052371">
    <property type="entry name" value="BFD-associated_ferredoxin"/>
</dbReference>
<evidence type="ECO:0000256" key="4">
    <source>
        <dbReference type="ARBA" id="ARBA00022982"/>
    </source>
</evidence>
<dbReference type="GO" id="GO:0051537">
    <property type="term" value="F:2 iron, 2 sulfur cluster binding"/>
    <property type="evidence" value="ECO:0007669"/>
    <property type="project" value="UniProtKB-KW"/>
</dbReference>
<dbReference type="PANTHER" id="PTHR37424">
    <property type="entry name" value="BACTERIOFERRITIN-ASSOCIATED FERREDOXIN"/>
    <property type="match status" value="1"/>
</dbReference>
<keyword evidence="5" id="KW-0408">Iron</keyword>
<comment type="similarity">
    <text evidence="8">Belongs to the Bfd family.</text>
</comment>
<organism evidence="10 11">
    <name type="scientific">Cyanobacterium stanieri (strain ATCC 29140 / PCC 7202)</name>
    <dbReference type="NCBI Taxonomy" id="292563"/>
    <lineage>
        <taxon>Bacteria</taxon>
        <taxon>Bacillati</taxon>
        <taxon>Cyanobacteriota</taxon>
        <taxon>Cyanophyceae</taxon>
        <taxon>Oscillatoriophycideae</taxon>
        <taxon>Chroococcales</taxon>
        <taxon>Geminocystaceae</taxon>
        <taxon>Cyanobacterium</taxon>
    </lineage>
</organism>
<evidence type="ECO:0000256" key="6">
    <source>
        <dbReference type="ARBA" id="ARBA00023014"/>
    </source>
</evidence>
<name>K9YND6_CYASC</name>
<evidence type="ECO:0000313" key="11">
    <source>
        <dbReference type="Proteomes" id="UP000010483"/>
    </source>
</evidence>
<evidence type="ECO:0000256" key="8">
    <source>
        <dbReference type="ARBA" id="ARBA00046332"/>
    </source>
</evidence>
<evidence type="ECO:0000313" key="10">
    <source>
        <dbReference type="EMBL" id="AFZ47925.1"/>
    </source>
</evidence>
<feature type="domain" description="BFD-like [2Fe-2S]-binding" evidence="9">
    <location>
        <begin position="2"/>
        <end position="50"/>
    </location>
</feature>
<dbReference type="Pfam" id="PF04324">
    <property type="entry name" value="Fer2_BFD"/>
    <property type="match status" value="1"/>
</dbReference>
<accession>K9YND6</accession>
<sequence>MYVCICNAVTEKDIHRAVKQGVSSIDQLSEQTSVSLRCGSCQSRACKVLETALANPSIT</sequence>
<dbReference type="EMBL" id="CP003940">
    <property type="protein sequence ID" value="AFZ47925.1"/>
    <property type="molecule type" value="Genomic_DNA"/>
</dbReference>
<evidence type="ECO:0000259" key="9">
    <source>
        <dbReference type="Pfam" id="PF04324"/>
    </source>
</evidence>
<evidence type="ECO:0000256" key="1">
    <source>
        <dbReference type="ARBA" id="ARBA00022448"/>
    </source>
</evidence>
<dbReference type="Proteomes" id="UP000010483">
    <property type="component" value="Chromosome"/>
</dbReference>
<dbReference type="InterPro" id="IPR007419">
    <property type="entry name" value="BFD-like_2Fe2S-bd_dom"/>
</dbReference>